<evidence type="ECO:0000313" key="2">
    <source>
        <dbReference type="Proteomes" id="UP001187192"/>
    </source>
</evidence>
<dbReference type="Proteomes" id="UP001187192">
    <property type="component" value="Unassembled WGS sequence"/>
</dbReference>
<evidence type="ECO:0000313" key="1">
    <source>
        <dbReference type="EMBL" id="GMN24888.1"/>
    </source>
</evidence>
<proteinExistence type="predicted"/>
<protein>
    <recommendedName>
        <fullName evidence="3">Disease resistance protein</fullName>
    </recommendedName>
</protein>
<organism evidence="1 2">
    <name type="scientific">Ficus carica</name>
    <name type="common">Common fig</name>
    <dbReference type="NCBI Taxonomy" id="3494"/>
    <lineage>
        <taxon>Eukaryota</taxon>
        <taxon>Viridiplantae</taxon>
        <taxon>Streptophyta</taxon>
        <taxon>Embryophyta</taxon>
        <taxon>Tracheophyta</taxon>
        <taxon>Spermatophyta</taxon>
        <taxon>Magnoliopsida</taxon>
        <taxon>eudicotyledons</taxon>
        <taxon>Gunneridae</taxon>
        <taxon>Pentapetalae</taxon>
        <taxon>rosids</taxon>
        <taxon>fabids</taxon>
        <taxon>Rosales</taxon>
        <taxon>Moraceae</taxon>
        <taxon>Ficeae</taxon>
        <taxon>Ficus</taxon>
    </lineage>
</organism>
<keyword evidence="2" id="KW-1185">Reference proteome</keyword>
<name>A0AA87YWW5_FICCA</name>
<comment type="caution">
    <text evidence="1">The sequence shown here is derived from an EMBL/GenBank/DDBJ whole genome shotgun (WGS) entry which is preliminary data.</text>
</comment>
<gene>
    <name evidence="1" type="ORF">TIFTF001_047677</name>
</gene>
<accession>A0AA87YWW5</accession>
<dbReference type="AlphaFoldDB" id="A0AA87YWW5"/>
<sequence>MINCPEIEAFPKGGLPSNLSRFEIWNCCELVAQNMHWDLQGLTTRRELEIRDCEDVILDSFPEGLLPSYFNFVQTLESSAPPKPKRECLQKVACLELLLLQFFKELPLLPREVLLPVSLRTLWIYQCPFLERRYQRGKGEDWHNISHIPDIIIHGDTTYALLVTGYRLRRHELLFNFSQLDLVPL</sequence>
<reference evidence="1" key="1">
    <citation type="submission" date="2023-07" db="EMBL/GenBank/DDBJ databases">
        <title>draft genome sequence of fig (Ficus carica).</title>
        <authorList>
            <person name="Takahashi T."/>
            <person name="Nishimura K."/>
        </authorList>
    </citation>
    <scope>NUCLEOTIDE SEQUENCE</scope>
</reference>
<evidence type="ECO:0008006" key="3">
    <source>
        <dbReference type="Google" id="ProtNLM"/>
    </source>
</evidence>
<dbReference type="EMBL" id="BTGU01005541">
    <property type="protein sequence ID" value="GMN24888.1"/>
    <property type="molecule type" value="Genomic_DNA"/>
</dbReference>